<dbReference type="PANTHER" id="PTHR42815">
    <property type="entry name" value="FAD-BINDING, PUTATIVE (AFU_ORTHOLOGUE AFUA_6G07600)-RELATED"/>
    <property type="match status" value="1"/>
</dbReference>
<dbReference type="STRING" id="1224162.B840_02135"/>
<dbReference type="KEGG" id="cmq:B840_02135"/>
<organism evidence="2 3">
    <name type="scientific">Corynebacterium marinum DSM 44953</name>
    <dbReference type="NCBI Taxonomy" id="1224162"/>
    <lineage>
        <taxon>Bacteria</taxon>
        <taxon>Bacillati</taxon>
        <taxon>Actinomycetota</taxon>
        <taxon>Actinomycetes</taxon>
        <taxon>Mycobacteriales</taxon>
        <taxon>Corynebacteriaceae</taxon>
        <taxon>Corynebacterium</taxon>
    </lineage>
</organism>
<proteinExistence type="predicted"/>
<protein>
    <submittedName>
        <fullName evidence="2">Pyridoxine 5-phosphate oxidase</fullName>
    </submittedName>
</protein>
<keyword evidence="3" id="KW-1185">Reference proteome</keyword>
<name>A0A0B6TR43_9CORY</name>
<dbReference type="SUPFAM" id="SSF50475">
    <property type="entry name" value="FMN-binding split barrel"/>
    <property type="match status" value="1"/>
</dbReference>
<feature type="domain" description="Pyridoxamine 5'-phosphate oxidase N-terminal" evidence="1">
    <location>
        <begin position="46"/>
        <end position="159"/>
    </location>
</feature>
<dbReference type="InterPro" id="IPR011576">
    <property type="entry name" value="Pyridox_Oxase_N"/>
</dbReference>
<dbReference type="PANTHER" id="PTHR42815:SF2">
    <property type="entry name" value="FAD-BINDING, PUTATIVE (AFU_ORTHOLOGUE AFUA_6G07600)-RELATED"/>
    <property type="match status" value="1"/>
</dbReference>
<accession>A0A0B6TR43</accession>
<dbReference type="OrthoDB" id="9786134at2"/>
<dbReference type="EMBL" id="CP007790">
    <property type="protein sequence ID" value="AJK68055.1"/>
    <property type="molecule type" value="Genomic_DNA"/>
</dbReference>
<evidence type="ECO:0000313" key="3">
    <source>
        <dbReference type="Proteomes" id="UP000031928"/>
    </source>
</evidence>
<dbReference type="HOGENOM" id="CLU_098597_0_0_11"/>
<dbReference type="InterPro" id="IPR012349">
    <property type="entry name" value="Split_barrel_FMN-bd"/>
</dbReference>
<sequence>MPEQRRTTYADLAFGPRVRARQREVGADNRIDPPGDAPFLLDGRDRRLIREADFFLLSTVTEAGWPYTQHKGGPRGFVQVPDGRTLVFPDFPGNRQFVTLGNLDAGSRVCLFFVDFPTRRRLKVFGRARTVEAADDPQLIARLGEVPGMPRRIDRAVIVQVTDVDANCSRNITPRWDGAAVDERIDLYRRDIAELKAEVARLRSQLG</sequence>
<evidence type="ECO:0000313" key="2">
    <source>
        <dbReference type="EMBL" id="AJK68055.1"/>
    </source>
</evidence>
<gene>
    <name evidence="2" type="ORF">B840_02135</name>
</gene>
<reference evidence="2 3" key="1">
    <citation type="submission" date="2014-05" db="EMBL/GenBank/DDBJ databases">
        <title>Complete genome sequence of Corynebacterium marinum DSM 44953.</title>
        <authorList>
            <person name="Schaffert L."/>
            <person name="Albersmeier A."/>
            <person name="Kalinowski J."/>
            <person name="Ruckert C."/>
        </authorList>
    </citation>
    <scope>NUCLEOTIDE SEQUENCE [LARGE SCALE GENOMIC DNA]</scope>
    <source>
        <strain evidence="2 3">DSM 44953</strain>
    </source>
</reference>
<evidence type="ECO:0000259" key="1">
    <source>
        <dbReference type="Pfam" id="PF01243"/>
    </source>
</evidence>
<dbReference type="Gene3D" id="2.30.110.10">
    <property type="entry name" value="Electron Transport, Fmn-binding Protein, Chain A"/>
    <property type="match status" value="1"/>
</dbReference>
<dbReference type="Pfam" id="PF01243">
    <property type="entry name" value="PNPOx_N"/>
    <property type="match status" value="1"/>
</dbReference>
<dbReference type="AlphaFoldDB" id="A0A0B6TR43"/>
<dbReference type="Proteomes" id="UP000031928">
    <property type="component" value="Chromosome"/>
</dbReference>
<dbReference type="RefSeq" id="WP_042620757.1">
    <property type="nucleotide sequence ID" value="NZ_CP007790.1"/>
</dbReference>